<dbReference type="Proteomes" id="UP000199236">
    <property type="component" value="Unassembled WGS sequence"/>
</dbReference>
<dbReference type="OrthoDB" id="9809434at2"/>
<evidence type="ECO:0000259" key="1">
    <source>
        <dbReference type="PROSITE" id="PS50943"/>
    </source>
</evidence>
<dbReference type="InterPro" id="IPR010982">
    <property type="entry name" value="Lambda_DNA-bd_dom_sf"/>
</dbReference>
<dbReference type="EMBL" id="FOVR01000021">
    <property type="protein sequence ID" value="SFP08205.1"/>
    <property type="molecule type" value="Genomic_DNA"/>
</dbReference>
<dbReference type="CDD" id="cd00093">
    <property type="entry name" value="HTH_XRE"/>
    <property type="match status" value="1"/>
</dbReference>
<proteinExistence type="predicted"/>
<evidence type="ECO:0000313" key="2">
    <source>
        <dbReference type="EMBL" id="SFP08205.1"/>
    </source>
</evidence>
<dbReference type="InterPro" id="IPR039554">
    <property type="entry name" value="HigA2-like_HTH"/>
</dbReference>
<keyword evidence="3" id="KW-1185">Reference proteome</keyword>
<feature type="domain" description="HTH cro/C1-type" evidence="1">
    <location>
        <begin position="39"/>
        <end position="94"/>
    </location>
</feature>
<protein>
    <submittedName>
        <fullName evidence="2">Helix-turn-helix domain-containing protein</fullName>
    </submittedName>
</protein>
<dbReference type="PROSITE" id="PS50943">
    <property type="entry name" value="HTH_CROC1"/>
    <property type="match status" value="1"/>
</dbReference>
<dbReference type="Gene3D" id="1.10.260.40">
    <property type="entry name" value="lambda repressor-like DNA-binding domains"/>
    <property type="match status" value="1"/>
</dbReference>
<dbReference type="STRING" id="655353.SAMN04488056_12116"/>
<dbReference type="Pfam" id="PF13744">
    <property type="entry name" value="HTH_37"/>
    <property type="match status" value="1"/>
</dbReference>
<dbReference type="GO" id="GO:0003677">
    <property type="term" value="F:DNA binding"/>
    <property type="evidence" value="ECO:0007669"/>
    <property type="project" value="InterPro"/>
</dbReference>
<dbReference type="AlphaFoldDB" id="A0A1I5MF49"/>
<dbReference type="InterPro" id="IPR001387">
    <property type="entry name" value="Cro/C1-type_HTH"/>
</dbReference>
<evidence type="ECO:0000313" key="3">
    <source>
        <dbReference type="Proteomes" id="UP000199236"/>
    </source>
</evidence>
<gene>
    <name evidence="2" type="ORF">SAMN04488056_12116</name>
</gene>
<name>A0A1I5MF49_9HYPH</name>
<accession>A0A1I5MF49</accession>
<dbReference type="SMART" id="SM00530">
    <property type="entry name" value="HTH_XRE"/>
    <property type="match status" value="1"/>
</dbReference>
<dbReference type="SUPFAM" id="SSF47413">
    <property type="entry name" value="lambda repressor-like DNA-binding domains"/>
    <property type="match status" value="1"/>
</dbReference>
<organism evidence="2 3">
    <name type="scientific">Cohaesibacter marisflavi</name>
    <dbReference type="NCBI Taxonomy" id="655353"/>
    <lineage>
        <taxon>Bacteria</taxon>
        <taxon>Pseudomonadati</taxon>
        <taxon>Pseudomonadota</taxon>
        <taxon>Alphaproteobacteria</taxon>
        <taxon>Hyphomicrobiales</taxon>
        <taxon>Cohaesibacteraceae</taxon>
    </lineage>
</organism>
<reference evidence="2 3" key="1">
    <citation type="submission" date="2016-10" db="EMBL/GenBank/DDBJ databases">
        <authorList>
            <person name="de Groot N.N."/>
        </authorList>
    </citation>
    <scope>NUCLEOTIDE SEQUENCE [LARGE SCALE GENOMIC DNA]</scope>
    <source>
        <strain evidence="2 3">CGMCC 1.9157</strain>
    </source>
</reference>
<sequence length="101" mass="11401">MTNATNTYIGSSLDDFLKDEGLREEAYSIAIKRTLAMQIEQARLEQDMSKSEMARRMKTSASQLSRLFDPDNDRIQLDTLMKAAAALDLSLEFRLVPKQAA</sequence>
<dbReference type="RefSeq" id="WP_090075537.1">
    <property type="nucleotide sequence ID" value="NZ_FOVR01000021.1"/>
</dbReference>